<dbReference type="AlphaFoldDB" id="A0A4C1ZK40"/>
<protein>
    <submittedName>
        <fullName evidence="1">Uncharacterized protein</fullName>
    </submittedName>
</protein>
<proteinExistence type="predicted"/>
<dbReference type="EMBL" id="BGZK01001985">
    <property type="protein sequence ID" value="GBP89241.1"/>
    <property type="molecule type" value="Genomic_DNA"/>
</dbReference>
<reference evidence="1 2" key="1">
    <citation type="journal article" date="2019" name="Commun. Biol.">
        <title>The bagworm genome reveals a unique fibroin gene that provides high tensile strength.</title>
        <authorList>
            <person name="Kono N."/>
            <person name="Nakamura H."/>
            <person name="Ohtoshi R."/>
            <person name="Tomita M."/>
            <person name="Numata K."/>
            <person name="Arakawa K."/>
        </authorList>
    </citation>
    <scope>NUCLEOTIDE SEQUENCE [LARGE SCALE GENOMIC DNA]</scope>
</reference>
<evidence type="ECO:0000313" key="2">
    <source>
        <dbReference type="Proteomes" id="UP000299102"/>
    </source>
</evidence>
<dbReference type="OrthoDB" id="411823at2759"/>
<keyword evidence="2" id="KW-1185">Reference proteome</keyword>
<organism evidence="1 2">
    <name type="scientific">Eumeta variegata</name>
    <name type="common">Bagworm moth</name>
    <name type="synonym">Eumeta japonica</name>
    <dbReference type="NCBI Taxonomy" id="151549"/>
    <lineage>
        <taxon>Eukaryota</taxon>
        <taxon>Metazoa</taxon>
        <taxon>Ecdysozoa</taxon>
        <taxon>Arthropoda</taxon>
        <taxon>Hexapoda</taxon>
        <taxon>Insecta</taxon>
        <taxon>Pterygota</taxon>
        <taxon>Neoptera</taxon>
        <taxon>Endopterygota</taxon>
        <taxon>Lepidoptera</taxon>
        <taxon>Glossata</taxon>
        <taxon>Ditrysia</taxon>
        <taxon>Tineoidea</taxon>
        <taxon>Psychidae</taxon>
        <taxon>Oiketicinae</taxon>
        <taxon>Eumeta</taxon>
    </lineage>
</organism>
<comment type="caution">
    <text evidence="1">The sequence shown here is derived from an EMBL/GenBank/DDBJ whole genome shotgun (WGS) entry which is preliminary data.</text>
</comment>
<sequence>MAWCGDTFGTGDNSAVRWRRVQKGDIHGMYTGPHNRSNLLEPHSELLTSRTRRPWRIRSGVCERCGSHALRTVDFVDCDGCQPGISSHVRLGSRTCERGETNSRVLTRNLKYDNPVVHVIDEHINLVDEIRFLGLTIDKVLTNSPYIAKDCNKATNIYKGTHVVLSD</sequence>
<evidence type="ECO:0000313" key="1">
    <source>
        <dbReference type="EMBL" id="GBP89241.1"/>
    </source>
</evidence>
<name>A0A4C1ZK40_EUMVA</name>
<dbReference type="Proteomes" id="UP000299102">
    <property type="component" value="Unassembled WGS sequence"/>
</dbReference>
<accession>A0A4C1ZK40</accession>
<gene>
    <name evidence="1" type="ORF">EVAR_71127_1</name>
</gene>